<protein>
    <submittedName>
        <fullName evidence="2">Uncharacterized protein</fullName>
    </submittedName>
</protein>
<feature type="compositionally biased region" description="Pro residues" evidence="1">
    <location>
        <begin position="233"/>
        <end position="255"/>
    </location>
</feature>
<gene>
    <name evidence="2" type="ORF">URODEC1_LOCUS83785</name>
</gene>
<name>A0ABC9DBB8_9POAL</name>
<dbReference type="PANTHER" id="PTHR36054:SF2">
    <property type="entry name" value="PROTEIN SICKLE"/>
    <property type="match status" value="1"/>
</dbReference>
<feature type="compositionally biased region" description="Gly residues" evidence="1">
    <location>
        <begin position="296"/>
        <end position="307"/>
    </location>
</feature>
<evidence type="ECO:0000256" key="1">
    <source>
        <dbReference type="SAM" id="MobiDB-lite"/>
    </source>
</evidence>
<sequence>MGRWADRSLFGVGKPACYYIQVHSPSLPEVTFPIVRPPTSRNRAAALRRNPPTVAASEKGGPRLGSSRIQMDGGEHEAEESSSQRRERLLALRSAASAPPPGAPPPAPAGSSLLPDLDLAGDHASVQDPRPPQRFGYYTNPAAAFSPSYSGGATNPTCSHKRKSPPACYNPRPAPPPPAYGNYGDKYPPHQRHLAPSPIHSPPLIPRDVRGSSPWRNPMQFRDPMSGYQGAPPGAPPPWGPHSSPPARGPYPNPPRFGFRHPNPGRGGGPMNYGPRGSPNSSYGRGRGPSNYGSSGSRGRGGRGSGFGWQDQSYFIKSIVDDPWVGLQPIVGNILIPRGDSESWLPKSLREKKEPPAQGQIKSTSGLSLAEYLDLSFNEVSNKEM</sequence>
<proteinExistence type="predicted"/>
<evidence type="ECO:0000313" key="2">
    <source>
        <dbReference type="EMBL" id="CAL5036127.1"/>
    </source>
</evidence>
<dbReference type="AlphaFoldDB" id="A0ABC9DBB8"/>
<organism evidence="2 3">
    <name type="scientific">Urochloa decumbens</name>
    <dbReference type="NCBI Taxonomy" id="240449"/>
    <lineage>
        <taxon>Eukaryota</taxon>
        <taxon>Viridiplantae</taxon>
        <taxon>Streptophyta</taxon>
        <taxon>Embryophyta</taxon>
        <taxon>Tracheophyta</taxon>
        <taxon>Spermatophyta</taxon>
        <taxon>Magnoliopsida</taxon>
        <taxon>Liliopsida</taxon>
        <taxon>Poales</taxon>
        <taxon>Poaceae</taxon>
        <taxon>PACMAD clade</taxon>
        <taxon>Panicoideae</taxon>
        <taxon>Panicodae</taxon>
        <taxon>Paniceae</taxon>
        <taxon>Melinidinae</taxon>
        <taxon>Urochloa</taxon>
    </lineage>
</organism>
<reference evidence="2 3" key="2">
    <citation type="submission" date="2024-10" db="EMBL/GenBank/DDBJ databases">
        <authorList>
            <person name="Ryan C."/>
        </authorList>
    </citation>
    <scope>NUCLEOTIDE SEQUENCE [LARGE SCALE GENOMIC DNA]</scope>
</reference>
<reference evidence="3" key="1">
    <citation type="submission" date="2024-06" db="EMBL/GenBank/DDBJ databases">
        <authorList>
            <person name="Ryan C."/>
        </authorList>
    </citation>
    <scope>NUCLEOTIDE SEQUENCE [LARGE SCALE GENOMIC DNA]</scope>
</reference>
<dbReference type="PANTHER" id="PTHR36054">
    <property type="entry name" value="PROTEIN SICKLE"/>
    <property type="match status" value="1"/>
</dbReference>
<dbReference type="Proteomes" id="UP001497457">
    <property type="component" value="Chromosome 32b"/>
</dbReference>
<feature type="compositionally biased region" description="Pro residues" evidence="1">
    <location>
        <begin position="98"/>
        <end position="108"/>
    </location>
</feature>
<dbReference type="InterPro" id="IPR039292">
    <property type="entry name" value="SICKLE"/>
</dbReference>
<feature type="compositionally biased region" description="Low complexity" evidence="1">
    <location>
        <begin position="41"/>
        <end position="50"/>
    </location>
</feature>
<feature type="region of interest" description="Disordered" evidence="1">
    <location>
        <begin position="151"/>
        <end position="308"/>
    </location>
</feature>
<feature type="region of interest" description="Disordered" evidence="1">
    <location>
        <begin position="41"/>
        <end position="136"/>
    </location>
</feature>
<dbReference type="EMBL" id="OZ075142">
    <property type="protein sequence ID" value="CAL5036127.1"/>
    <property type="molecule type" value="Genomic_DNA"/>
</dbReference>
<accession>A0ABC9DBB8</accession>
<feature type="compositionally biased region" description="Low complexity" evidence="1">
    <location>
        <begin position="273"/>
        <end position="295"/>
    </location>
</feature>
<evidence type="ECO:0000313" key="3">
    <source>
        <dbReference type="Proteomes" id="UP001497457"/>
    </source>
</evidence>
<keyword evidence="3" id="KW-1185">Reference proteome</keyword>